<feature type="chain" id="PRO_5039726192" evidence="8">
    <location>
        <begin position="20"/>
        <end position="1071"/>
    </location>
</feature>
<name>A0A0F7CQG4_9ACTN</name>
<dbReference type="Gene3D" id="3.40.50.200">
    <property type="entry name" value="Peptidase S8/S53 domain"/>
    <property type="match status" value="1"/>
</dbReference>
<gene>
    <name evidence="10" type="ORF">SXIM_49820</name>
</gene>
<dbReference type="PROSITE" id="PS00138">
    <property type="entry name" value="SUBTILASE_SER"/>
    <property type="match status" value="1"/>
</dbReference>
<evidence type="ECO:0000256" key="3">
    <source>
        <dbReference type="ARBA" id="ARBA00022801"/>
    </source>
</evidence>
<keyword evidence="4 6" id="KW-0720">Serine protease</keyword>
<feature type="domain" description="Peptidase S8/S53" evidence="9">
    <location>
        <begin position="210"/>
        <end position="466"/>
    </location>
</feature>
<dbReference type="PANTHER" id="PTHR43806:SF11">
    <property type="entry name" value="CEREVISIN-RELATED"/>
    <property type="match status" value="1"/>
</dbReference>
<dbReference type="PANTHER" id="PTHR43806">
    <property type="entry name" value="PEPTIDASE S8"/>
    <property type="match status" value="1"/>
</dbReference>
<dbReference type="Gene3D" id="2.60.40.10">
    <property type="entry name" value="Immunoglobulins"/>
    <property type="match status" value="1"/>
</dbReference>
<evidence type="ECO:0000256" key="6">
    <source>
        <dbReference type="PROSITE-ProRule" id="PRU01240"/>
    </source>
</evidence>
<dbReference type="InterPro" id="IPR022398">
    <property type="entry name" value="Peptidase_S8_His-AS"/>
</dbReference>
<feature type="active site" description="Charge relay system" evidence="5 6">
    <location>
        <position position="250"/>
    </location>
</feature>
<keyword evidence="2 6" id="KW-0645">Protease</keyword>
<comment type="similarity">
    <text evidence="1 6 7">Belongs to the peptidase S8 family.</text>
</comment>
<evidence type="ECO:0000313" key="11">
    <source>
        <dbReference type="Proteomes" id="UP000034034"/>
    </source>
</evidence>
<dbReference type="InterPro" id="IPR000209">
    <property type="entry name" value="Peptidase_S8/S53_dom"/>
</dbReference>
<dbReference type="GO" id="GO:0004252">
    <property type="term" value="F:serine-type endopeptidase activity"/>
    <property type="evidence" value="ECO:0007669"/>
    <property type="project" value="UniProtKB-UniRule"/>
</dbReference>
<dbReference type="CDD" id="cd07487">
    <property type="entry name" value="Peptidases_S8_1"/>
    <property type="match status" value="1"/>
</dbReference>
<feature type="signal peptide" evidence="8">
    <location>
        <begin position="1"/>
        <end position="19"/>
    </location>
</feature>
<dbReference type="RefSeq" id="WP_053116294.1">
    <property type="nucleotide sequence ID" value="NZ_CP009922.3"/>
</dbReference>
<dbReference type="HOGENOM" id="CLU_007528_0_0_11"/>
<keyword evidence="11" id="KW-1185">Reference proteome</keyword>
<reference evidence="10" key="1">
    <citation type="submission" date="2019-08" db="EMBL/GenBank/DDBJ databases">
        <title>Complete genome sequence of a mangrove-derived Streptomyces xiamenensis.</title>
        <authorList>
            <person name="Xu J."/>
        </authorList>
    </citation>
    <scope>NUCLEOTIDE SEQUENCE</scope>
    <source>
        <strain evidence="10">318</strain>
    </source>
</reference>
<organism evidence="10 11">
    <name type="scientific">Streptomyces xiamenensis</name>
    <dbReference type="NCBI Taxonomy" id="408015"/>
    <lineage>
        <taxon>Bacteria</taxon>
        <taxon>Bacillati</taxon>
        <taxon>Actinomycetota</taxon>
        <taxon>Actinomycetes</taxon>
        <taxon>Kitasatosporales</taxon>
        <taxon>Streptomycetaceae</taxon>
        <taxon>Streptomyces</taxon>
    </lineage>
</organism>
<dbReference type="PROSITE" id="PS51892">
    <property type="entry name" value="SUBTILASE"/>
    <property type="match status" value="1"/>
</dbReference>
<evidence type="ECO:0000256" key="4">
    <source>
        <dbReference type="ARBA" id="ARBA00022825"/>
    </source>
</evidence>
<evidence type="ECO:0000256" key="5">
    <source>
        <dbReference type="PIRSR" id="PIRSR615500-1"/>
    </source>
</evidence>
<dbReference type="Proteomes" id="UP000034034">
    <property type="component" value="Chromosome"/>
</dbReference>
<dbReference type="InterPro" id="IPR015500">
    <property type="entry name" value="Peptidase_S8_subtilisin-rel"/>
</dbReference>
<feature type="active site" description="Charge relay system" evidence="5 6">
    <location>
        <position position="219"/>
    </location>
</feature>
<feature type="active site" description="Charge relay system" evidence="5 6">
    <location>
        <position position="428"/>
    </location>
</feature>
<dbReference type="KEGG" id="sxi:SXIM_49820"/>
<dbReference type="PATRIC" id="fig|408015.6.peg.5048"/>
<dbReference type="PRINTS" id="PR00723">
    <property type="entry name" value="SUBTILISIN"/>
</dbReference>
<evidence type="ECO:0000256" key="2">
    <source>
        <dbReference type="ARBA" id="ARBA00022670"/>
    </source>
</evidence>
<dbReference type="STRING" id="408015.SXIM_49820"/>
<accession>A0A0F7CQG4</accession>
<dbReference type="InterPro" id="IPR036852">
    <property type="entry name" value="Peptidase_S8/S53_dom_sf"/>
</dbReference>
<dbReference type="PROSITE" id="PS00137">
    <property type="entry name" value="SUBTILASE_HIS"/>
    <property type="match status" value="1"/>
</dbReference>
<evidence type="ECO:0000259" key="9">
    <source>
        <dbReference type="Pfam" id="PF00082"/>
    </source>
</evidence>
<sequence length="1071" mass="109664">MVVTAAGTVLALTAGLGGAAATPLAPLGGATGGTSVTLITGDRVLLDAAGDILTVLRGEGREHIPVRVTERDGATLVIPWDAQALIAEGTVDEALFNLTELTRQAYRSFEGTPVIVSYTDGSRQVARDVRAEDDVEVRARFSTLDADALTVADESGPSLWETLTDDGEGMSLAAAEGIETVSLDRVRQASLDHSAGQIGADRAWEAGYDGSGVTIAVLDTGIDADHGDFEDKILGAANFTDGDAEDTVGHGTHVASTAAGSGERSGGTYRGIAPGADLLVGKVLGEYGGLDSWILQGMEWAVEEGADIVNMSLGGPVYPDDDPLVEAIERLSDEHGTLFVVAAGNSGPNEGTVDSPGVAPAALTVGAVDRQDAIADFSSVGPAPFDAALKPDLSAPGVEIAAASAAGSEIELVGTPVTDGYTAISGTSMATPHVAGAAALLLQKNPEWTGEQLKAALIASAVDIDAAPVLTGTGRLDVSRALEQTLTADTNTLNFGSVAFPYGGADRVVREITYRNSGTQDVTLELGVSGAAPEKLFALAEDSVTVPAGGTATVGVTADPAAVPDSATGNHGLVVTASAGGEQVLRTAGSITLEPEMLDVTVEITGRDGEPAEGARLFVEGAMDGFNVLSENGVAHGRVPAGEYLIEVLSPSPWDAGPDELSVDWALAPSVSVAESTTLQVDLRDAERLDFTAPDPEAELNELAGTYELPGISWWMWYLGAPAEGVSSLSIGDGGSDAFSMALVSQHTGPGGEQYHGYRSLTGQFPTGLANHPEPSDMAHVAATAGTRTEGYEGWVGAASPEFGLGLGADTTLPATVDLHLQSGTPWSLSSTVFDAEGTPVQNTSYPDRIFPAGETSEASLNTGVFGPAYPMGHAFLREGNLLMADLSLFAVGTAWSGWADADEGRTRVYRDGELLRDIPAPLANLLFGVPAGEAEYRIVSTASRGYTDLSTEVTVDHTFTSATTTAMEPVAGPLAVRYTPALAADNTAPAGEHGFSVPLSVEGGTAVTLTVETSVDGGQNWTTVHDGAGDIAAVEVDNPAAGGSVSLRATAVDAAGNRTVQTITDAYPTR</sequence>
<evidence type="ECO:0000256" key="1">
    <source>
        <dbReference type="ARBA" id="ARBA00011073"/>
    </source>
</evidence>
<dbReference type="Pfam" id="PF00082">
    <property type="entry name" value="Peptidase_S8"/>
    <property type="match status" value="1"/>
</dbReference>
<evidence type="ECO:0000256" key="8">
    <source>
        <dbReference type="SAM" id="SignalP"/>
    </source>
</evidence>
<dbReference type="InterPro" id="IPR023827">
    <property type="entry name" value="Peptidase_S8_Asp-AS"/>
</dbReference>
<evidence type="ECO:0000256" key="7">
    <source>
        <dbReference type="RuleBase" id="RU003355"/>
    </source>
</evidence>
<keyword evidence="3 6" id="KW-0378">Hydrolase</keyword>
<dbReference type="EMBL" id="CP009922">
    <property type="protein sequence ID" value="AKG46366.1"/>
    <property type="molecule type" value="Genomic_DNA"/>
</dbReference>
<dbReference type="PROSITE" id="PS00136">
    <property type="entry name" value="SUBTILASE_ASP"/>
    <property type="match status" value="1"/>
</dbReference>
<proteinExistence type="inferred from homology"/>
<dbReference type="AlphaFoldDB" id="A0A0F7CQG4"/>
<dbReference type="InterPro" id="IPR023828">
    <property type="entry name" value="Peptidase_S8_Ser-AS"/>
</dbReference>
<keyword evidence="8" id="KW-0732">Signal</keyword>
<dbReference type="GO" id="GO:0005975">
    <property type="term" value="P:carbohydrate metabolic process"/>
    <property type="evidence" value="ECO:0007669"/>
    <property type="project" value="UniProtKB-ARBA"/>
</dbReference>
<dbReference type="InterPro" id="IPR050131">
    <property type="entry name" value="Peptidase_S8_subtilisin-like"/>
</dbReference>
<dbReference type="InterPro" id="IPR013783">
    <property type="entry name" value="Ig-like_fold"/>
</dbReference>
<protein>
    <submittedName>
        <fullName evidence="10">1,4-dihydropyridine enantioselective esterase</fullName>
    </submittedName>
</protein>
<dbReference type="GO" id="GO:0006508">
    <property type="term" value="P:proteolysis"/>
    <property type="evidence" value="ECO:0007669"/>
    <property type="project" value="UniProtKB-KW"/>
</dbReference>
<dbReference type="SUPFAM" id="SSF52743">
    <property type="entry name" value="Subtilisin-like"/>
    <property type="match status" value="1"/>
</dbReference>
<evidence type="ECO:0000313" key="10">
    <source>
        <dbReference type="EMBL" id="AKG46366.1"/>
    </source>
</evidence>